<dbReference type="Gene3D" id="3.30.710.10">
    <property type="entry name" value="Potassium Channel Kv1.1, Chain A"/>
    <property type="match status" value="1"/>
</dbReference>
<dbReference type="GO" id="GO:0042542">
    <property type="term" value="P:response to hydrogen peroxide"/>
    <property type="evidence" value="ECO:0007669"/>
    <property type="project" value="UniProtKB-ARBA"/>
</dbReference>
<dbReference type="SMART" id="SM00551">
    <property type="entry name" value="ZnF_TAZ"/>
    <property type="match status" value="1"/>
</dbReference>
<dbReference type="PANTHER" id="PTHR46287:SF11">
    <property type="entry name" value="BTB_POZ AND TAZ DOMAIN-CONTAINING PROTEIN 4"/>
    <property type="match status" value="1"/>
</dbReference>
<evidence type="ECO:0000256" key="3">
    <source>
        <dbReference type="ARBA" id="ARBA00022771"/>
    </source>
</evidence>
<protein>
    <submittedName>
        <fullName evidence="7">BTB/POZ and TAZ domain-containing protein 4</fullName>
    </submittedName>
</protein>
<dbReference type="Gene3D" id="1.20.1020.10">
    <property type="entry name" value="TAZ domain"/>
    <property type="match status" value="1"/>
</dbReference>
<dbReference type="FunFam" id="1.25.40.420:FF:000012">
    <property type="entry name" value="BTB/POZ and TAZ domain-containing protein 2"/>
    <property type="match status" value="1"/>
</dbReference>
<dbReference type="Pfam" id="PF02135">
    <property type="entry name" value="zf-TAZ"/>
    <property type="match status" value="1"/>
</dbReference>
<dbReference type="PANTHER" id="PTHR46287">
    <property type="entry name" value="BTB/POZ AND TAZ DOMAIN-CONTAINING PROTEIN 3-RELATED"/>
    <property type="match status" value="1"/>
</dbReference>
<keyword evidence="3" id="KW-0863">Zinc-finger</keyword>
<keyword evidence="4" id="KW-0833">Ubl conjugation pathway</keyword>
<dbReference type="GO" id="GO:0009725">
    <property type="term" value="P:response to hormone"/>
    <property type="evidence" value="ECO:0007669"/>
    <property type="project" value="UniProtKB-ARBA"/>
</dbReference>
<dbReference type="CDD" id="cd14733">
    <property type="entry name" value="BACK"/>
    <property type="match status" value="1"/>
</dbReference>
<dbReference type="Gene3D" id="1.25.40.420">
    <property type="match status" value="1"/>
</dbReference>
<dbReference type="GO" id="GO:0008270">
    <property type="term" value="F:zinc ion binding"/>
    <property type="evidence" value="ECO:0007669"/>
    <property type="project" value="UniProtKB-KW"/>
</dbReference>
<dbReference type="InterPro" id="IPR000210">
    <property type="entry name" value="BTB/POZ_dom"/>
</dbReference>
<dbReference type="Pfam" id="PF00651">
    <property type="entry name" value="BTB"/>
    <property type="match status" value="1"/>
</dbReference>
<dbReference type="GO" id="GO:0006355">
    <property type="term" value="P:regulation of DNA-templated transcription"/>
    <property type="evidence" value="ECO:0007669"/>
    <property type="project" value="UniProtKB-ARBA"/>
</dbReference>
<dbReference type="InterPro" id="IPR044513">
    <property type="entry name" value="BT1/2/3/4/5"/>
</dbReference>
<dbReference type="EMBL" id="JAUIZM010000005">
    <property type="protein sequence ID" value="KAK1383197.1"/>
    <property type="molecule type" value="Genomic_DNA"/>
</dbReference>
<dbReference type="GO" id="GO:0009751">
    <property type="term" value="P:response to salicylic acid"/>
    <property type="evidence" value="ECO:0007669"/>
    <property type="project" value="UniProtKB-ARBA"/>
</dbReference>
<keyword evidence="8" id="KW-1185">Reference proteome</keyword>
<evidence type="ECO:0000313" key="8">
    <source>
        <dbReference type="Proteomes" id="UP001237642"/>
    </source>
</evidence>
<reference evidence="7" key="1">
    <citation type="submission" date="2023-02" db="EMBL/GenBank/DDBJ databases">
        <title>Genome of toxic invasive species Heracleum sosnowskyi carries increased number of genes despite the absence of recent whole-genome duplications.</title>
        <authorList>
            <person name="Schelkunov M."/>
            <person name="Shtratnikova V."/>
            <person name="Makarenko M."/>
            <person name="Klepikova A."/>
            <person name="Omelchenko D."/>
            <person name="Novikova G."/>
            <person name="Obukhova E."/>
            <person name="Bogdanov V."/>
            <person name="Penin A."/>
            <person name="Logacheva M."/>
        </authorList>
    </citation>
    <scope>NUCLEOTIDE SEQUENCE</scope>
    <source>
        <strain evidence="7">Hsosn_3</strain>
        <tissue evidence="7">Leaf</tissue>
    </source>
</reference>
<sequence>MAENSRKKRVVFFCCVLIRESYLLRSLFHRHSPLIPLPRGAEKMGDFTLKATKDIPVPPPLCGRFNTSYHSNRQALDFQCVPSAMSDRLFDEAYRADVLINTDNGNIIYAHASILGIASPVLKNMLKLLKGRGHKRSISIRGVPHDAVRVFIRFLYSNCYEIDELEEHVLHLLVLSHTFVIPRLKRVCERRLENGFLTIENVVDIFQLALLCDAPRLSLICHRFILKSFKAVSATEGWQVMKQSHPMLERELTVSMIYEDTIQKERTKWLKDRKIYLELYEAMEALVHICKDGCRTIGPHNKGFNKDKAPCKFEACKGLESLFRHFSKCNLRVPGGCIQCKRMWQLLELHSRLCADSDMCRVPLCRTLKYRTTKQSKKEDMKWRILVKKILRTKSISGAPFFSLATTQGR</sequence>
<dbReference type="SUPFAM" id="SSF57933">
    <property type="entry name" value="TAZ domain"/>
    <property type="match status" value="1"/>
</dbReference>
<name>A0AAD8ICB0_9APIA</name>
<keyword evidence="5" id="KW-0862">Zinc</keyword>
<comment type="caution">
    <text evidence="7">The sequence shown here is derived from an EMBL/GenBank/DDBJ whole genome shotgun (WGS) entry which is preliminary data.</text>
</comment>
<dbReference type="PROSITE" id="PS50097">
    <property type="entry name" value="BTB"/>
    <property type="match status" value="1"/>
</dbReference>
<dbReference type="AlphaFoldDB" id="A0AAD8ICB0"/>
<gene>
    <name evidence="7" type="ORF">POM88_020932</name>
</gene>
<evidence type="ECO:0000313" key="7">
    <source>
        <dbReference type="EMBL" id="KAK1383197.1"/>
    </source>
</evidence>
<dbReference type="InterPro" id="IPR035898">
    <property type="entry name" value="TAZ_dom_sf"/>
</dbReference>
<evidence type="ECO:0000259" key="6">
    <source>
        <dbReference type="PROSITE" id="PS50097"/>
    </source>
</evidence>
<dbReference type="SMART" id="SM00225">
    <property type="entry name" value="BTB"/>
    <property type="match status" value="1"/>
</dbReference>
<evidence type="ECO:0000256" key="4">
    <source>
        <dbReference type="ARBA" id="ARBA00022786"/>
    </source>
</evidence>
<evidence type="ECO:0000256" key="1">
    <source>
        <dbReference type="ARBA" id="ARBA00004906"/>
    </source>
</evidence>
<dbReference type="Proteomes" id="UP001237642">
    <property type="component" value="Unassembled WGS sequence"/>
</dbReference>
<reference evidence="7" key="2">
    <citation type="submission" date="2023-05" db="EMBL/GenBank/DDBJ databases">
        <authorList>
            <person name="Schelkunov M.I."/>
        </authorList>
    </citation>
    <scope>NUCLEOTIDE SEQUENCE</scope>
    <source>
        <strain evidence="7">Hsosn_3</strain>
        <tissue evidence="7">Leaf</tissue>
    </source>
</reference>
<proteinExistence type="predicted"/>
<dbReference type="InterPro" id="IPR011333">
    <property type="entry name" value="SKP1/BTB/POZ_sf"/>
</dbReference>
<dbReference type="SUPFAM" id="SSF54695">
    <property type="entry name" value="POZ domain"/>
    <property type="match status" value="1"/>
</dbReference>
<comment type="pathway">
    <text evidence="1">Protein modification; protein ubiquitination.</text>
</comment>
<dbReference type="InterPro" id="IPR000197">
    <property type="entry name" value="Znf_TAZ"/>
</dbReference>
<accession>A0AAD8ICB0</accession>
<keyword evidence="2" id="KW-0479">Metal-binding</keyword>
<organism evidence="7 8">
    <name type="scientific">Heracleum sosnowskyi</name>
    <dbReference type="NCBI Taxonomy" id="360622"/>
    <lineage>
        <taxon>Eukaryota</taxon>
        <taxon>Viridiplantae</taxon>
        <taxon>Streptophyta</taxon>
        <taxon>Embryophyta</taxon>
        <taxon>Tracheophyta</taxon>
        <taxon>Spermatophyta</taxon>
        <taxon>Magnoliopsida</taxon>
        <taxon>eudicotyledons</taxon>
        <taxon>Gunneridae</taxon>
        <taxon>Pentapetalae</taxon>
        <taxon>asterids</taxon>
        <taxon>campanulids</taxon>
        <taxon>Apiales</taxon>
        <taxon>Apiaceae</taxon>
        <taxon>Apioideae</taxon>
        <taxon>apioid superclade</taxon>
        <taxon>Tordylieae</taxon>
        <taxon>Tordyliinae</taxon>
        <taxon>Heracleum</taxon>
    </lineage>
</organism>
<evidence type="ECO:0000256" key="2">
    <source>
        <dbReference type="ARBA" id="ARBA00022723"/>
    </source>
</evidence>
<dbReference type="FunFam" id="1.20.1020.10:FF:000004">
    <property type="entry name" value="BTB/POZ and TAZ domain-containing protein 2"/>
    <property type="match status" value="1"/>
</dbReference>
<dbReference type="GO" id="GO:0005516">
    <property type="term" value="F:calmodulin binding"/>
    <property type="evidence" value="ECO:0007669"/>
    <property type="project" value="UniProtKB-ARBA"/>
</dbReference>
<feature type="domain" description="BTB" evidence="6">
    <location>
        <begin position="96"/>
        <end position="164"/>
    </location>
</feature>
<evidence type="ECO:0000256" key="5">
    <source>
        <dbReference type="ARBA" id="ARBA00022833"/>
    </source>
</evidence>